<dbReference type="RefSeq" id="WP_089060291.1">
    <property type="nucleotide sequence ID" value="NZ_CP022315.1"/>
</dbReference>
<organism evidence="1 2">
    <name type="scientific">Virgibacillus phasianinus</name>
    <dbReference type="NCBI Taxonomy" id="2017483"/>
    <lineage>
        <taxon>Bacteria</taxon>
        <taxon>Bacillati</taxon>
        <taxon>Bacillota</taxon>
        <taxon>Bacilli</taxon>
        <taxon>Bacillales</taxon>
        <taxon>Bacillaceae</taxon>
        <taxon>Virgibacillus</taxon>
    </lineage>
</organism>
<gene>
    <name evidence="1" type="ORF">CFK37_01695</name>
</gene>
<proteinExistence type="predicted"/>
<dbReference type="KEGG" id="vil:CFK37_01695"/>
<dbReference type="EMBL" id="CP022315">
    <property type="protein sequence ID" value="ASK61014.1"/>
    <property type="molecule type" value="Genomic_DNA"/>
</dbReference>
<dbReference type="AlphaFoldDB" id="A0A220TYF1"/>
<protein>
    <recommendedName>
        <fullName evidence="3">DUF4440 domain-containing protein</fullName>
    </recommendedName>
</protein>
<evidence type="ECO:0000313" key="2">
    <source>
        <dbReference type="Proteomes" id="UP000198312"/>
    </source>
</evidence>
<dbReference type="Proteomes" id="UP000198312">
    <property type="component" value="Chromosome"/>
</dbReference>
<reference evidence="1 2" key="1">
    <citation type="submission" date="2017-07" db="EMBL/GenBank/DDBJ databases">
        <title>Virgibacillus sp. LM2416.</title>
        <authorList>
            <person name="Tak E.J."/>
            <person name="Bae J.-W."/>
        </authorList>
    </citation>
    <scope>NUCLEOTIDE SEQUENCE [LARGE SCALE GENOMIC DNA]</scope>
    <source>
        <strain evidence="1 2">LM2416</strain>
    </source>
</reference>
<evidence type="ECO:0000313" key="1">
    <source>
        <dbReference type="EMBL" id="ASK61014.1"/>
    </source>
</evidence>
<evidence type="ECO:0008006" key="3">
    <source>
        <dbReference type="Google" id="ProtNLM"/>
    </source>
</evidence>
<sequence length="133" mass="15934">MSIKNNSLRAFTTFHNRFLQEWKKTMETGDTAFVEKMSPEYYVTFFAENHKPAYFNRADAIEGLRDSVGKSVGRFTKNFENRVIRMKQVDYAIVFYEQILVEGEQEKARLFTIENWKNINDEWLLMREVEEQI</sequence>
<name>A0A220TYF1_9BACI</name>
<keyword evidence="2" id="KW-1185">Reference proteome</keyword>
<dbReference type="OrthoDB" id="4946632at2"/>
<accession>A0A220TYF1</accession>